<protein>
    <submittedName>
        <fullName evidence="2">Uncharacterized protein</fullName>
    </submittedName>
</protein>
<name>A0A8K1CE02_PYTOL</name>
<evidence type="ECO:0000256" key="1">
    <source>
        <dbReference type="SAM" id="Phobius"/>
    </source>
</evidence>
<keyword evidence="1" id="KW-0472">Membrane</keyword>
<gene>
    <name evidence="2" type="ORF">Poli38472_013599</name>
</gene>
<keyword evidence="1" id="KW-0812">Transmembrane</keyword>
<feature type="transmembrane region" description="Helical" evidence="1">
    <location>
        <begin position="493"/>
        <end position="512"/>
    </location>
</feature>
<accession>A0A8K1CE02</accession>
<feature type="transmembrane region" description="Helical" evidence="1">
    <location>
        <begin position="386"/>
        <end position="408"/>
    </location>
</feature>
<feature type="transmembrane region" description="Helical" evidence="1">
    <location>
        <begin position="420"/>
        <end position="441"/>
    </location>
</feature>
<dbReference type="OrthoDB" id="108788at2759"/>
<keyword evidence="3" id="KW-1185">Reference proteome</keyword>
<feature type="transmembrane region" description="Helical" evidence="1">
    <location>
        <begin position="546"/>
        <end position="569"/>
    </location>
</feature>
<evidence type="ECO:0000313" key="3">
    <source>
        <dbReference type="Proteomes" id="UP000794436"/>
    </source>
</evidence>
<reference evidence="2" key="1">
    <citation type="submission" date="2019-03" db="EMBL/GenBank/DDBJ databases">
        <title>Long read genome sequence of the mycoparasitic Pythium oligandrum ATCC 38472 isolated from sugarbeet rhizosphere.</title>
        <authorList>
            <person name="Gaulin E."/>
        </authorList>
    </citation>
    <scope>NUCLEOTIDE SEQUENCE</scope>
    <source>
        <strain evidence="2">ATCC 38472_TT</strain>
    </source>
</reference>
<dbReference type="Proteomes" id="UP000794436">
    <property type="component" value="Unassembled WGS sequence"/>
</dbReference>
<dbReference type="AlphaFoldDB" id="A0A8K1CE02"/>
<evidence type="ECO:0000313" key="2">
    <source>
        <dbReference type="EMBL" id="TMW61136.1"/>
    </source>
</evidence>
<organism evidence="2 3">
    <name type="scientific">Pythium oligandrum</name>
    <name type="common">Mycoparasitic fungus</name>
    <dbReference type="NCBI Taxonomy" id="41045"/>
    <lineage>
        <taxon>Eukaryota</taxon>
        <taxon>Sar</taxon>
        <taxon>Stramenopiles</taxon>
        <taxon>Oomycota</taxon>
        <taxon>Peronosporomycetes</taxon>
        <taxon>Pythiales</taxon>
        <taxon>Pythiaceae</taxon>
        <taxon>Pythium</taxon>
    </lineage>
</organism>
<keyword evidence="1" id="KW-1133">Transmembrane helix</keyword>
<proteinExistence type="predicted"/>
<comment type="caution">
    <text evidence="2">The sequence shown here is derived from an EMBL/GenBank/DDBJ whole genome shotgun (WGS) entry which is preliminary data.</text>
</comment>
<sequence>MKARGQSYRVENGGQADMSDIGTVVKSSTSLFSFKRKKQAIGAGDDRLRSRVQMLENDIVSQNYRNLQPIQLVETGPNFKDRKSPGEVGKIQSILGIMMLFVALGFASTPLFDSTVDAENLVDNSGILVKKNASYAKAYYMGTGFFNTFVKQMKNNVTSVNWYPQTTDTKFLNYPFLAQSAFTAYGSGPCAILNTDPTNPIDCIMMTGHQGGVSAYGLCRNGSEFVSVQYVSALTTPADIGGLISAGTWIENLRETIIIGLTTPPTCSADGKKITVLPNYKDWRIMSGPFAPSTVGPTNQWFDVMGLPTPVRARMFYMVGKLDSRQGVTLPSSKRQSFDKLIAQNTYGSTIADMMEISSGFSGSKHSYITLYRIAGAKMTLPRLQFTYAVAGQSLLLLAFMLILFLRNGPLNSYHLMHQILRLPTFCIISIQLLYVLYYQIFSIGYVANNATLSSIYDKKMLYVAGVSFILLQQTDVRSAVTLWPKMANNDSYYFTRIVWMLSSLCVFLWSLTVKHPEHYVVATSSTCALGASECNKTMWLFTQHWVGIGIFAGHPIAYGLIQIVQWWFNKSEYMPRDKRHPDYLTSFEAYGCGGPLSDYYYYHTLVTKPVADGKDYGDRTLQYLTCAKAVRDEGFVMLGGCHALVRSKDLYVVMMMKVMPKTLASTINLSIVLAHIQDGRLTPMRRVSYVQLWHVSRRWDGTISYPDVG</sequence>
<dbReference type="EMBL" id="SPLM01000077">
    <property type="protein sequence ID" value="TMW61136.1"/>
    <property type="molecule type" value="Genomic_DNA"/>
</dbReference>